<dbReference type="EMBL" id="LGUE01000001">
    <property type="protein sequence ID" value="KON91850.1"/>
    <property type="molecule type" value="Genomic_DNA"/>
</dbReference>
<keyword evidence="2" id="KW-1185">Reference proteome</keyword>
<dbReference type="PATRIC" id="fig|189381.12.peg.1136"/>
<name>A0A0M0GPK1_9BACI</name>
<evidence type="ECO:0008006" key="3">
    <source>
        <dbReference type="Google" id="ProtNLM"/>
    </source>
</evidence>
<sequence>MGKEKEDFRLESWEEDMKDWFLDPVNGQLDEKEFRLEFFESTASFILEVDTEHIQPEAVIIKKEGHRLHIILNLKDRKCKRSVTFPFSLDHHPISYTVGHHSIEIMIFKKQSGSFTKDRYIIDCKNDQDYMS</sequence>
<gene>
    <name evidence="1" type="ORF">AF331_05030</name>
</gene>
<proteinExistence type="predicted"/>
<protein>
    <recommendedName>
        <fullName evidence="3">Hsp20/alpha crystallin family protein</fullName>
    </recommendedName>
</protein>
<dbReference type="InterPro" id="IPR008978">
    <property type="entry name" value="HSP20-like_chaperone"/>
</dbReference>
<comment type="caution">
    <text evidence="1">The sequence shown here is derived from an EMBL/GenBank/DDBJ whole genome shotgun (WGS) entry which is preliminary data.</text>
</comment>
<evidence type="ECO:0000313" key="1">
    <source>
        <dbReference type="EMBL" id="KON91850.1"/>
    </source>
</evidence>
<reference evidence="2" key="1">
    <citation type="submission" date="2015-07" db="EMBL/GenBank/DDBJ databases">
        <title>Fjat-14235 jcm11544.</title>
        <authorList>
            <person name="Liu B."/>
            <person name="Wang J."/>
            <person name="Zhu Y."/>
            <person name="Liu G."/>
            <person name="Chen Q."/>
            <person name="Chen Z."/>
            <person name="Lan J."/>
            <person name="Che J."/>
            <person name="Ge C."/>
            <person name="Shi H."/>
            <person name="Pan Z."/>
            <person name="Liu X."/>
        </authorList>
    </citation>
    <scope>NUCLEOTIDE SEQUENCE [LARGE SCALE GENOMIC DNA]</scope>
    <source>
        <strain evidence="2">JCM 11544</strain>
    </source>
</reference>
<dbReference type="SUPFAM" id="SSF49764">
    <property type="entry name" value="HSP20-like chaperones"/>
    <property type="match status" value="1"/>
</dbReference>
<evidence type="ECO:0000313" key="2">
    <source>
        <dbReference type="Proteomes" id="UP000037405"/>
    </source>
</evidence>
<dbReference type="Proteomes" id="UP000037405">
    <property type="component" value="Unassembled WGS sequence"/>
</dbReference>
<dbReference type="STRING" id="189381.GCA_900166615_03281"/>
<dbReference type="AlphaFoldDB" id="A0A0M0GPK1"/>
<dbReference type="RefSeq" id="WP_053427044.1">
    <property type="nucleotide sequence ID" value="NZ_LGUE01000001.1"/>
</dbReference>
<organism evidence="1 2">
    <name type="scientific">Rossellomorea marisflavi</name>
    <dbReference type="NCBI Taxonomy" id="189381"/>
    <lineage>
        <taxon>Bacteria</taxon>
        <taxon>Bacillati</taxon>
        <taxon>Bacillota</taxon>
        <taxon>Bacilli</taxon>
        <taxon>Bacillales</taxon>
        <taxon>Bacillaceae</taxon>
        <taxon>Rossellomorea</taxon>
    </lineage>
</organism>
<dbReference type="OrthoDB" id="2942082at2"/>
<accession>A0A0M0GPK1</accession>